<dbReference type="RefSeq" id="WP_041474003.1">
    <property type="nucleotide sequence ID" value="NZ_CP023567.1"/>
</dbReference>
<evidence type="ECO:0000313" key="3">
    <source>
        <dbReference type="EMBL" id="UWS35326.1"/>
    </source>
</evidence>
<feature type="domain" description="Surface presentation of antigen" evidence="2">
    <location>
        <begin position="203"/>
        <end position="278"/>
    </location>
</feature>
<organism evidence="3 4">
    <name type="scientific">Erwinia pyrifoliae</name>
    <dbReference type="NCBI Taxonomy" id="79967"/>
    <lineage>
        <taxon>Bacteria</taxon>
        <taxon>Pseudomonadati</taxon>
        <taxon>Pseudomonadota</taxon>
        <taxon>Gammaproteobacteria</taxon>
        <taxon>Enterobacterales</taxon>
        <taxon>Erwiniaceae</taxon>
        <taxon>Erwinia</taxon>
    </lineage>
</organism>
<dbReference type="Pfam" id="PF02510">
    <property type="entry name" value="SPAN"/>
    <property type="match status" value="1"/>
</dbReference>
<name>A0ABY5XD38_ERWPY</name>
<feature type="region of interest" description="Disordered" evidence="1">
    <location>
        <begin position="261"/>
        <end position="281"/>
    </location>
</feature>
<evidence type="ECO:0000259" key="2">
    <source>
        <dbReference type="Pfam" id="PF02510"/>
    </source>
</evidence>
<dbReference type="EMBL" id="CP103445">
    <property type="protein sequence ID" value="UWS35326.1"/>
    <property type="molecule type" value="Genomic_DNA"/>
</dbReference>
<accession>A0ABY5XD38</accession>
<reference evidence="3" key="1">
    <citation type="submission" date="2022-07" db="EMBL/GenBank/DDBJ databases">
        <title>Genetic diversity of Erwinia pyrifoliae.</title>
        <authorList>
            <person name="Park D.S."/>
            <person name="Ham H."/>
        </authorList>
    </citation>
    <scope>NUCLEOTIDE SEQUENCE</scope>
    <source>
        <strain evidence="3">CP201486</strain>
    </source>
</reference>
<dbReference type="Proteomes" id="UP001058553">
    <property type="component" value="Chromosome"/>
</dbReference>
<gene>
    <name evidence="3" type="ORF">NYP84_09380</name>
</gene>
<evidence type="ECO:0000313" key="4">
    <source>
        <dbReference type="Proteomes" id="UP001058553"/>
    </source>
</evidence>
<dbReference type="InterPro" id="IPR056746">
    <property type="entry name" value="SPAN_dom"/>
</dbReference>
<protein>
    <submittedName>
        <fullName evidence="3">Type III secretion system protein</fullName>
    </submittedName>
</protein>
<evidence type="ECO:0000256" key="1">
    <source>
        <dbReference type="SAM" id="MobiDB-lite"/>
    </source>
</evidence>
<keyword evidence="4" id="KW-1185">Reference proteome</keyword>
<sequence length="281" mass="31888">MARVNSDIDTKQFIDNDVSAVEKPFDDMLDKVREKKDPDPADDLYNLQQYIQQYLAVSLASGGRKTEHNRTDKLFSSHNSEEHFYRFKPGADRLGLNSGLSISQQLQSRDCKEVKNSVQANSSVLTMDKSNSDKLSKHIGGLEEKEDFTTLKSHFSVPPAHGDSASLGEDTISRGENMHRSRTQQLIKFANEAASLSEVRVDKQDVNLVYQFQRWTGDHSVKVSIPFDSSSGNITLLPSDARVADVLSRNMDRTIHRMSDLLLQQHDKDERQHHQDEEDKE</sequence>
<proteinExistence type="predicted"/>
<dbReference type="GeneID" id="92236854"/>